<dbReference type="InterPro" id="IPR016064">
    <property type="entry name" value="NAD/diacylglycerol_kinase_sf"/>
</dbReference>
<keyword evidence="7" id="KW-0444">Lipid biosynthesis</keyword>
<keyword evidence="4" id="KW-0547">Nucleotide-binding</keyword>
<feature type="transmembrane region" description="Helical" evidence="9">
    <location>
        <begin position="64"/>
        <end position="83"/>
    </location>
</feature>
<organism evidence="11 12">
    <name type="scientific">Nocardioides plantarum</name>
    <dbReference type="NCBI Taxonomy" id="29299"/>
    <lineage>
        <taxon>Bacteria</taxon>
        <taxon>Bacillati</taxon>
        <taxon>Actinomycetota</taxon>
        <taxon>Actinomycetes</taxon>
        <taxon>Propionibacteriales</taxon>
        <taxon>Nocardioidaceae</taxon>
        <taxon>Nocardioides</taxon>
    </lineage>
</organism>
<keyword evidence="6" id="KW-0067">ATP-binding</keyword>
<accession>A0ABV5KFI5</accession>
<keyword evidence="3" id="KW-0808">Transferase</keyword>
<comment type="cofactor">
    <cofactor evidence="1">
        <name>Mg(2+)</name>
        <dbReference type="ChEBI" id="CHEBI:18420"/>
    </cofactor>
</comment>
<evidence type="ECO:0000256" key="8">
    <source>
        <dbReference type="ARBA" id="ARBA00023264"/>
    </source>
</evidence>
<evidence type="ECO:0000256" key="6">
    <source>
        <dbReference type="ARBA" id="ARBA00022840"/>
    </source>
</evidence>
<keyword evidence="7" id="KW-0594">Phospholipid biosynthesis</keyword>
<evidence type="ECO:0000256" key="4">
    <source>
        <dbReference type="ARBA" id="ARBA00022741"/>
    </source>
</evidence>
<evidence type="ECO:0000256" key="5">
    <source>
        <dbReference type="ARBA" id="ARBA00022777"/>
    </source>
</evidence>
<keyword evidence="5 11" id="KW-0418">Kinase</keyword>
<evidence type="ECO:0000313" key="12">
    <source>
        <dbReference type="Proteomes" id="UP001589750"/>
    </source>
</evidence>
<protein>
    <submittedName>
        <fullName evidence="11">YegS/Rv2252/BmrU family lipid kinase</fullName>
    </submittedName>
</protein>
<sequence length="542" mass="58164">MLDRPRTTRLAWALGCLLLFALIATAVQQGWGWLDDVDHRGRTARTWAIDDRGLRGVLQVVEDLFAVVGMTVYSCLLVAGLWVKNHRRAAVYVAGVMLVTSGLTTLAKLLFARSRPEWQDLEEVLNSKSFPSGHASSSAALAGVVIVIAFMLVRRSAIRRLLSALAALMAVVVALDRVLLGRHYPSDVVAGALLGVAVVLLGLVVYSPLPRSHALKSEPLPQALPSAKRLAVVLNPIKVEDVEVFQGIVTAMARGAGWQDPTWHLTTPEDSGTGQAEEASVAGADLVIVCGGDGTVREVAAELAGTGIPVGIVPAGTGNLLARNLDIPLYIRAAIDIALTGQDRAIDMVAVRGDKPADPHGEPLDADTDGTAEQFESHFMVMAGMGFDAAIMEGVNEDIKKKVGWLAYVLSALKSLMFPVTKVEISIDGGEFTKHRARTVLVGNVGYLQAGMPLLPDASIDDGQLDVVVLYPQRFLSWIPLAVRVLAKRTRTDDTINRMTGRTVSIRAGVDIPRQLDGDSIGPGRELHMECIHGRLLVRVPR</sequence>
<dbReference type="GO" id="GO:0016301">
    <property type="term" value="F:kinase activity"/>
    <property type="evidence" value="ECO:0007669"/>
    <property type="project" value="UniProtKB-KW"/>
</dbReference>
<evidence type="ECO:0000256" key="3">
    <source>
        <dbReference type="ARBA" id="ARBA00022679"/>
    </source>
</evidence>
<dbReference type="PANTHER" id="PTHR12358:SF54">
    <property type="entry name" value="SPHINGOSINE KINASE RELATED PROTEIN"/>
    <property type="match status" value="1"/>
</dbReference>
<evidence type="ECO:0000256" key="7">
    <source>
        <dbReference type="ARBA" id="ARBA00023209"/>
    </source>
</evidence>
<evidence type="ECO:0000313" key="11">
    <source>
        <dbReference type="EMBL" id="MFB9315502.1"/>
    </source>
</evidence>
<keyword evidence="9" id="KW-1133">Transmembrane helix</keyword>
<evidence type="ECO:0000256" key="9">
    <source>
        <dbReference type="SAM" id="Phobius"/>
    </source>
</evidence>
<dbReference type="RefSeq" id="WP_246084058.1">
    <property type="nucleotide sequence ID" value="NZ_JBHMDG010000034.1"/>
</dbReference>
<dbReference type="InterPro" id="IPR000326">
    <property type="entry name" value="PAP2/HPO"/>
</dbReference>
<dbReference type="SUPFAM" id="SSF48317">
    <property type="entry name" value="Acid phosphatase/Vanadium-dependent haloperoxidase"/>
    <property type="match status" value="1"/>
</dbReference>
<dbReference type="InterPro" id="IPR036938">
    <property type="entry name" value="PAP2/HPO_sf"/>
</dbReference>
<dbReference type="InterPro" id="IPR005218">
    <property type="entry name" value="Diacylglycerol/lipid_kinase"/>
</dbReference>
<comment type="caution">
    <text evidence="11">The sequence shown here is derived from an EMBL/GenBank/DDBJ whole genome shotgun (WGS) entry which is preliminary data.</text>
</comment>
<proteinExistence type="inferred from homology"/>
<dbReference type="Gene3D" id="1.20.144.10">
    <property type="entry name" value="Phosphatidic acid phosphatase type 2/haloperoxidase"/>
    <property type="match status" value="2"/>
</dbReference>
<evidence type="ECO:0000256" key="2">
    <source>
        <dbReference type="ARBA" id="ARBA00005983"/>
    </source>
</evidence>
<dbReference type="Proteomes" id="UP001589750">
    <property type="component" value="Unassembled WGS sequence"/>
</dbReference>
<dbReference type="CDD" id="cd03392">
    <property type="entry name" value="PAP2_like_2"/>
    <property type="match status" value="1"/>
</dbReference>
<dbReference type="SMART" id="SM00014">
    <property type="entry name" value="acidPPc"/>
    <property type="match status" value="1"/>
</dbReference>
<dbReference type="Pfam" id="PF00781">
    <property type="entry name" value="DAGK_cat"/>
    <property type="match status" value="1"/>
</dbReference>
<feature type="domain" description="DAGKc" evidence="10">
    <location>
        <begin position="225"/>
        <end position="355"/>
    </location>
</feature>
<dbReference type="Pfam" id="PF01569">
    <property type="entry name" value="PAP2"/>
    <property type="match status" value="1"/>
</dbReference>
<evidence type="ECO:0000259" key="10">
    <source>
        <dbReference type="PROSITE" id="PS50146"/>
    </source>
</evidence>
<dbReference type="Gene3D" id="2.60.200.40">
    <property type="match status" value="1"/>
</dbReference>
<dbReference type="Gene3D" id="3.40.50.10330">
    <property type="entry name" value="Probable inorganic polyphosphate/atp-NAD kinase, domain 1"/>
    <property type="match status" value="1"/>
</dbReference>
<feature type="transmembrane region" description="Helical" evidence="9">
    <location>
        <begin position="90"/>
        <end position="112"/>
    </location>
</feature>
<dbReference type="PROSITE" id="PS50146">
    <property type="entry name" value="DAGK"/>
    <property type="match status" value="1"/>
</dbReference>
<comment type="similarity">
    <text evidence="2">Belongs to the diacylglycerol/lipid kinase family.</text>
</comment>
<gene>
    <name evidence="11" type="ORF">ACFFRI_20825</name>
</gene>
<keyword evidence="9" id="KW-0812">Transmembrane</keyword>
<dbReference type="InterPro" id="IPR001206">
    <property type="entry name" value="Diacylglycerol_kinase_cat_dom"/>
</dbReference>
<dbReference type="EMBL" id="JBHMDG010000034">
    <property type="protein sequence ID" value="MFB9315502.1"/>
    <property type="molecule type" value="Genomic_DNA"/>
</dbReference>
<feature type="transmembrane region" description="Helical" evidence="9">
    <location>
        <begin position="160"/>
        <end position="180"/>
    </location>
</feature>
<dbReference type="InterPro" id="IPR045540">
    <property type="entry name" value="YegS/DAGK_C"/>
</dbReference>
<dbReference type="SUPFAM" id="SSF111331">
    <property type="entry name" value="NAD kinase/diacylglycerol kinase-like"/>
    <property type="match status" value="1"/>
</dbReference>
<dbReference type="Pfam" id="PF19279">
    <property type="entry name" value="YegS_C"/>
    <property type="match status" value="1"/>
</dbReference>
<feature type="transmembrane region" description="Helical" evidence="9">
    <location>
        <begin position="132"/>
        <end position="153"/>
    </location>
</feature>
<reference evidence="11 12" key="1">
    <citation type="submission" date="2024-09" db="EMBL/GenBank/DDBJ databases">
        <authorList>
            <person name="Sun Q."/>
            <person name="Mori K."/>
        </authorList>
    </citation>
    <scope>NUCLEOTIDE SEQUENCE [LARGE SCALE GENOMIC DNA]</scope>
    <source>
        <strain evidence="11 12">JCM 9626</strain>
    </source>
</reference>
<keyword evidence="8" id="KW-1208">Phospholipid metabolism</keyword>
<dbReference type="PANTHER" id="PTHR12358">
    <property type="entry name" value="SPHINGOSINE KINASE"/>
    <property type="match status" value="1"/>
</dbReference>
<name>A0ABV5KFI5_9ACTN</name>
<dbReference type="NCBIfam" id="TIGR00147">
    <property type="entry name" value="YegS/Rv2252/BmrU family lipid kinase"/>
    <property type="match status" value="1"/>
</dbReference>
<keyword evidence="9" id="KW-0472">Membrane</keyword>
<feature type="transmembrane region" description="Helical" evidence="9">
    <location>
        <begin position="186"/>
        <end position="206"/>
    </location>
</feature>
<keyword evidence="12" id="KW-1185">Reference proteome</keyword>
<dbReference type="InterPro" id="IPR017438">
    <property type="entry name" value="ATP-NAD_kinase_N"/>
</dbReference>
<keyword evidence="7" id="KW-0443">Lipid metabolism</keyword>
<dbReference type="InterPro" id="IPR050187">
    <property type="entry name" value="Lipid_Phosphate_FormReg"/>
</dbReference>
<evidence type="ECO:0000256" key="1">
    <source>
        <dbReference type="ARBA" id="ARBA00001946"/>
    </source>
</evidence>